<name>A0ABX7BC25_9PROT</name>
<accession>A0ABX7BC25</accession>
<dbReference type="EMBL" id="CP067420">
    <property type="protein sequence ID" value="QQP91942.2"/>
    <property type="molecule type" value="Genomic_DNA"/>
</dbReference>
<evidence type="ECO:0000313" key="2">
    <source>
        <dbReference type="Proteomes" id="UP000595197"/>
    </source>
</evidence>
<proteinExistence type="predicted"/>
<organism evidence="1 2">
    <name type="scientific">Skermanella cutis</name>
    <dbReference type="NCBI Taxonomy" id="2775420"/>
    <lineage>
        <taxon>Bacteria</taxon>
        <taxon>Pseudomonadati</taxon>
        <taxon>Pseudomonadota</taxon>
        <taxon>Alphaproteobacteria</taxon>
        <taxon>Rhodospirillales</taxon>
        <taxon>Azospirillaceae</taxon>
        <taxon>Skermanella</taxon>
    </lineage>
</organism>
<protein>
    <recommendedName>
        <fullName evidence="3">Elongation factor P hydroxylase</fullName>
    </recommendedName>
</protein>
<evidence type="ECO:0000313" key="1">
    <source>
        <dbReference type="EMBL" id="QQP91942.2"/>
    </source>
</evidence>
<evidence type="ECO:0008006" key="3">
    <source>
        <dbReference type="Google" id="ProtNLM"/>
    </source>
</evidence>
<gene>
    <name evidence="1" type="ORF">IGS68_12360</name>
</gene>
<keyword evidence="2" id="KW-1185">Reference proteome</keyword>
<sequence>MTPIDTSDLPAVIDRFEQGLAGRPLALAAFRRIASSIPADGRLGDPAEQRAQAVTLAASLGIETLDEEPAEAFSWDGQRIRTRSEPSVVIHEIAHWQLCAPERRPLFDFGLGAGPETGRVAEADAVTALSEEERQDEETLTSLLGILWEAELGQPAMLAFLEQNWMEGYDRPATPAHFDRILNRLHAGGFVDDQARPLPAARRSGQVL</sequence>
<dbReference type="Proteomes" id="UP000595197">
    <property type="component" value="Chromosome"/>
</dbReference>
<reference evidence="1" key="1">
    <citation type="submission" date="2021-02" db="EMBL/GenBank/DDBJ databases">
        <title>Skermanella TT6 skin isolate.</title>
        <authorList>
            <person name="Lee K."/>
            <person name="Ganzorig M."/>
        </authorList>
    </citation>
    <scope>NUCLEOTIDE SEQUENCE</scope>
    <source>
        <strain evidence="1">TT6</strain>
    </source>
</reference>